<gene>
    <name evidence="2" type="ORF">DES38_102254</name>
</gene>
<dbReference type="RefSeq" id="WP_110250543.1">
    <property type="nucleotide sequence ID" value="NZ_QJJR01000002.1"/>
</dbReference>
<evidence type="ECO:0000313" key="2">
    <source>
        <dbReference type="EMBL" id="PXW92670.1"/>
    </source>
</evidence>
<reference evidence="2 3" key="1">
    <citation type="submission" date="2018-05" db="EMBL/GenBank/DDBJ databases">
        <title>Genomic Encyclopedia of Type Strains, Phase IV (KMG-IV): sequencing the most valuable type-strain genomes for metagenomic binning, comparative biology and taxonomic classification.</title>
        <authorList>
            <person name="Goeker M."/>
        </authorList>
    </citation>
    <scope>NUCLEOTIDE SEQUENCE [LARGE SCALE GENOMIC DNA]</scope>
    <source>
        <strain evidence="2 3">DSM 22440</strain>
    </source>
</reference>
<feature type="transmembrane region" description="Helical" evidence="1">
    <location>
        <begin position="279"/>
        <end position="297"/>
    </location>
</feature>
<evidence type="ECO:0000256" key="1">
    <source>
        <dbReference type="SAM" id="Phobius"/>
    </source>
</evidence>
<keyword evidence="3" id="KW-1185">Reference proteome</keyword>
<sequence>MRWNTSWSKKELFKQNFRQAGWLSVGYTIALLLLLIMSIFSEINRMKESVSMYQTSFDTLFYYGGFIQVILLLGVPTLTGMVLLRFLHKQDASDFIHGLPMTRKMIYLNQISFGFIALILPILINGLILMFIYYSVDGAPLIYTLPEVSQWVFHSLSIALLVYAVSILIGILTGVTLIQLIFTMILLFLPAGFVFLLFYNLNFALIGLSSNYWLEQYIHHLSPITDMERLYTAQALSWSKVWIYFFVTFVILSISYFLYKRRPVEAATQAISFTLLKPIFIYSFTFCFTLVGGFYSFVFRHNMLLIIVTYLIFSIIGYYISQMIVEKSWRVFTKIKPYTYFFAGMLIFGVLVSLDVTGYVNRIPDTDEITQAYFIDDIYTFNSRQDYYGVKSGFTEDENIDRIRELHQQLLDEASRDDFMNNAYQRVRIQYELTNGNRITREYYVQEEQMNWLRDLSIKESSTYIRYTDSLYYINERKAQKIIFSGGNGYKELAITNRDEIVKIIEALREDRLQVYENETYTHNYLEIIMPGESDVYVDLSFNYANLIEYLESHELLDEAMIGPDDLARVEVFPILEDLYYYDYNEYQQKTEPEQIITVDDSEQVTTIFEHIGQYEAYEEEADYMVMVFLKQRHEPLMYSVGRSFEDVLTR</sequence>
<feature type="transmembrane region" description="Helical" evidence="1">
    <location>
        <begin position="60"/>
        <end position="87"/>
    </location>
</feature>
<proteinExistence type="predicted"/>
<feature type="transmembrane region" description="Helical" evidence="1">
    <location>
        <begin position="340"/>
        <end position="360"/>
    </location>
</feature>
<accession>A0A2V3WD47</accession>
<feature type="transmembrane region" description="Helical" evidence="1">
    <location>
        <begin position="241"/>
        <end position="259"/>
    </location>
</feature>
<feature type="transmembrane region" description="Helical" evidence="1">
    <location>
        <begin position="185"/>
        <end position="208"/>
    </location>
</feature>
<organism evidence="2 3">
    <name type="scientific">Streptohalobacillus salinus</name>
    <dbReference type="NCBI Taxonomy" id="621096"/>
    <lineage>
        <taxon>Bacteria</taxon>
        <taxon>Bacillati</taxon>
        <taxon>Bacillota</taxon>
        <taxon>Bacilli</taxon>
        <taxon>Bacillales</taxon>
        <taxon>Bacillaceae</taxon>
        <taxon>Streptohalobacillus</taxon>
    </lineage>
</organism>
<evidence type="ECO:0000313" key="3">
    <source>
        <dbReference type="Proteomes" id="UP000247922"/>
    </source>
</evidence>
<feature type="transmembrane region" description="Helical" evidence="1">
    <location>
        <begin position="107"/>
        <end position="136"/>
    </location>
</feature>
<dbReference type="InterPro" id="IPR053046">
    <property type="entry name" value="ABC-5_transporter"/>
</dbReference>
<feature type="transmembrane region" description="Helical" evidence="1">
    <location>
        <begin position="20"/>
        <end position="40"/>
    </location>
</feature>
<feature type="transmembrane region" description="Helical" evidence="1">
    <location>
        <begin position="156"/>
        <end position="178"/>
    </location>
</feature>
<keyword evidence="1" id="KW-1133">Transmembrane helix</keyword>
<dbReference type="PANTHER" id="PTHR39177:SF1">
    <property type="entry name" value="ABC TRANSPORTER PERMEASE YTRC-RELATED"/>
    <property type="match status" value="1"/>
</dbReference>
<dbReference type="PANTHER" id="PTHR39177">
    <property type="entry name" value="ABC TRANSPORTER PERMEASE YTRC-RELATED"/>
    <property type="match status" value="1"/>
</dbReference>
<feature type="transmembrane region" description="Helical" evidence="1">
    <location>
        <begin position="303"/>
        <end position="320"/>
    </location>
</feature>
<keyword evidence="1" id="KW-0812">Transmembrane</keyword>
<comment type="caution">
    <text evidence="2">The sequence shown here is derived from an EMBL/GenBank/DDBJ whole genome shotgun (WGS) entry which is preliminary data.</text>
</comment>
<protein>
    <submittedName>
        <fullName evidence="2">ABC-2 type transport system permease protein</fullName>
    </submittedName>
</protein>
<keyword evidence="1" id="KW-0472">Membrane</keyword>
<dbReference type="Proteomes" id="UP000247922">
    <property type="component" value="Unassembled WGS sequence"/>
</dbReference>
<dbReference type="EMBL" id="QJJR01000002">
    <property type="protein sequence ID" value="PXW92670.1"/>
    <property type="molecule type" value="Genomic_DNA"/>
</dbReference>
<dbReference type="OrthoDB" id="1706490at2"/>
<dbReference type="AlphaFoldDB" id="A0A2V3WD47"/>
<name>A0A2V3WD47_9BACI</name>